<organism evidence="1 2">
    <name type="scientific">Funneliformis caledonium</name>
    <dbReference type="NCBI Taxonomy" id="1117310"/>
    <lineage>
        <taxon>Eukaryota</taxon>
        <taxon>Fungi</taxon>
        <taxon>Fungi incertae sedis</taxon>
        <taxon>Mucoromycota</taxon>
        <taxon>Glomeromycotina</taxon>
        <taxon>Glomeromycetes</taxon>
        <taxon>Glomerales</taxon>
        <taxon>Glomeraceae</taxon>
        <taxon>Funneliformis</taxon>
    </lineage>
</organism>
<evidence type="ECO:0000313" key="1">
    <source>
        <dbReference type="EMBL" id="CAG8578865.1"/>
    </source>
</evidence>
<dbReference type="OrthoDB" id="2343799at2759"/>
<keyword evidence="2" id="KW-1185">Reference proteome</keyword>
<dbReference type="EMBL" id="CAJVPQ010001995">
    <property type="protein sequence ID" value="CAG8578865.1"/>
    <property type="molecule type" value="Genomic_DNA"/>
</dbReference>
<dbReference type="AlphaFoldDB" id="A0A9N9BX01"/>
<reference evidence="1" key="1">
    <citation type="submission" date="2021-06" db="EMBL/GenBank/DDBJ databases">
        <authorList>
            <person name="Kallberg Y."/>
            <person name="Tangrot J."/>
            <person name="Rosling A."/>
        </authorList>
    </citation>
    <scope>NUCLEOTIDE SEQUENCE</scope>
    <source>
        <strain evidence="1">UK204</strain>
    </source>
</reference>
<protein>
    <submittedName>
        <fullName evidence="1">5845_t:CDS:1</fullName>
    </submittedName>
</protein>
<gene>
    <name evidence="1" type="ORF">FCALED_LOCUS7488</name>
</gene>
<sequence length="150" mass="17659">ISKNYEQIIAMIQPYIRKISLISVKDKKVRRKPPKLCSQCKETDSCFKLFSNKVNRIEEIVDNLYNNLQKEKIENFPIYQAKFILNKVPCEIEYDLSNFTLEELEKLGNFTIQNFIRDNYSHSTSSNQNENKKISLNHVPCELDFTSEIS</sequence>
<feature type="non-terminal residue" evidence="1">
    <location>
        <position position="1"/>
    </location>
</feature>
<proteinExistence type="predicted"/>
<accession>A0A9N9BX01</accession>
<name>A0A9N9BX01_9GLOM</name>
<evidence type="ECO:0000313" key="2">
    <source>
        <dbReference type="Proteomes" id="UP000789570"/>
    </source>
</evidence>
<comment type="caution">
    <text evidence="1">The sequence shown here is derived from an EMBL/GenBank/DDBJ whole genome shotgun (WGS) entry which is preliminary data.</text>
</comment>
<dbReference type="Proteomes" id="UP000789570">
    <property type="component" value="Unassembled WGS sequence"/>
</dbReference>